<dbReference type="EMBL" id="JACXVP010000006">
    <property type="protein sequence ID" value="KAG5601944.1"/>
    <property type="molecule type" value="Genomic_DNA"/>
</dbReference>
<comment type="caution">
    <text evidence="1">The sequence shown here is derived from an EMBL/GenBank/DDBJ whole genome shotgun (WGS) entry which is preliminary data.</text>
</comment>
<proteinExistence type="predicted"/>
<dbReference type="AlphaFoldDB" id="A0A9J5YQE8"/>
<protein>
    <submittedName>
        <fullName evidence="1">Uncharacterized protein</fullName>
    </submittedName>
</protein>
<sequence>MPALFFIHFFTPLTSCPHFFAPLMIRTHNIQVGSEGCLPSEQLPLVKNKSGNQSPMYRDVGLNWFATPPGTAVVAVPPVAAAAATPIPLVTGLRCCT</sequence>
<reference evidence="1 2" key="1">
    <citation type="submission" date="2020-09" db="EMBL/GenBank/DDBJ databases">
        <title>De no assembly of potato wild relative species, Solanum commersonii.</title>
        <authorList>
            <person name="Cho K."/>
        </authorList>
    </citation>
    <scope>NUCLEOTIDE SEQUENCE [LARGE SCALE GENOMIC DNA]</scope>
    <source>
        <strain evidence="1">LZ3.2</strain>
        <tissue evidence="1">Leaf</tissue>
    </source>
</reference>
<keyword evidence="2" id="KW-1185">Reference proteome</keyword>
<accession>A0A9J5YQE8</accession>
<evidence type="ECO:0000313" key="2">
    <source>
        <dbReference type="Proteomes" id="UP000824120"/>
    </source>
</evidence>
<dbReference type="Proteomes" id="UP000824120">
    <property type="component" value="Chromosome 6"/>
</dbReference>
<organism evidence="1 2">
    <name type="scientific">Solanum commersonii</name>
    <name type="common">Commerson's wild potato</name>
    <name type="synonym">Commerson's nightshade</name>
    <dbReference type="NCBI Taxonomy" id="4109"/>
    <lineage>
        <taxon>Eukaryota</taxon>
        <taxon>Viridiplantae</taxon>
        <taxon>Streptophyta</taxon>
        <taxon>Embryophyta</taxon>
        <taxon>Tracheophyta</taxon>
        <taxon>Spermatophyta</taxon>
        <taxon>Magnoliopsida</taxon>
        <taxon>eudicotyledons</taxon>
        <taxon>Gunneridae</taxon>
        <taxon>Pentapetalae</taxon>
        <taxon>asterids</taxon>
        <taxon>lamiids</taxon>
        <taxon>Solanales</taxon>
        <taxon>Solanaceae</taxon>
        <taxon>Solanoideae</taxon>
        <taxon>Solaneae</taxon>
        <taxon>Solanum</taxon>
    </lineage>
</organism>
<evidence type="ECO:0000313" key="1">
    <source>
        <dbReference type="EMBL" id="KAG5601944.1"/>
    </source>
</evidence>
<name>A0A9J5YQE8_SOLCO</name>
<gene>
    <name evidence="1" type="ORF">H5410_033314</name>
</gene>